<name>A0A1F6N9Q9_9BACT</name>
<dbReference type="EMBL" id="MFQK01000037">
    <property type="protein sequence ID" value="OGH80657.1"/>
    <property type="molecule type" value="Genomic_DNA"/>
</dbReference>
<accession>A0A1F6N9Q9</accession>
<gene>
    <name evidence="1" type="ORF">A3I29_01340</name>
</gene>
<proteinExistence type="predicted"/>
<dbReference type="Proteomes" id="UP000178726">
    <property type="component" value="Unassembled WGS sequence"/>
</dbReference>
<sequence length="82" mass="9574">MDQNKVISMVLNTIERVEALERDVFTRAEKDRMFSILDVLASRTKKFEEEQTLLSFNVSELKEDVRNLKDDMVKVKGVLKIV</sequence>
<reference evidence="1 2" key="1">
    <citation type="journal article" date="2016" name="Nat. Commun.">
        <title>Thousands of microbial genomes shed light on interconnected biogeochemical processes in an aquifer system.</title>
        <authorList>
            <person name="Anantharaman K."/>
            <person name="Brown C.T."/>
            <person name="Hug L.A."/>
            <person name="Sharon I."/>
            <person name="Castelle C.J."/>
            <person name="Probst A.J."/>
            <person name="Thomas B.C."/>
            <person name="Singh A."/>
            <person name="Wilkins M.J."/>
            <person name="Karaoz U."/>
            <person name="Brodie E.L."/>
            <person name="Williams K.H."/>
            <person name="Hubbard S.S."/>
            <person name="Banfield J.F."/>
        </authorList>
    </citation>
    <scope>NUCLEOTIDE SEQUENCE [LARGE SCALE GENOMIC DNA]</scope>
</reference>
<evidence type="ECO:0000313" key="1">
    <source>
        <dbReference type="EMBL" id="OGH80657.1"/>
    </source>
</evidence>
<dbReference type="AlphaFoldDB" id="A0A1F6N9Q9"/>
<evidence type="ECO:0000313" key="2">
    <source>
        <dbReference type="Proteomes" id="UP000178726"/>
    </source>
</evidence>
<comment type="caution">
    <text evidence="1">The sequence shown here is derived from an EMBL/GenBank/DDBJ whole genome shotgun (WGS) entry which is preliminary data.</text>
</comment>
<protein>
    <submittedName>
        <fullName evidence="1">Uncharacterized protein</fullName>
    </submittedName>
</protein>
<organism evidence="1 2">
    <name type="scientific">Candidatus Magasanikbacteria bacterium RIFCSPLOWO2_02_FULL_44_11</name>
    <dbReference type="NCBI Taxonomy" id="1798689"/>
    <lineage>
        <taxon>Bacteria</taxon>
        <taxon>Candidatus Magasanikiibacteriota</taxon>
    </lineage>
</organism>